<accession>A0A6L2M194</accession>
<evidence type="ECO:0000313" key="1">
    <source>
        <dbReference type="EMBL" id="GEU67801.1"/>
    </source>
</evidence>
<name>A0A6L2M194_TANCI</name>
<dbReference type="AlphaFoldDB" id="A0A6L2M194"/>
<protein>
    <submittedName>
        <fullName evidence="1">Uncharacterized protein</fullName>
    </submittedName>
</protein>
<comment type="caution">
    <text evidence="1">The sequence shown here is derived from an EMBL/GenBank/DDBJ whole genome shotgun (WGS) entry which is preliminary data.</text>
</comment>
<dbReference type="EMBL" id="BKCJ010005633">
    <property type="protein sequence ID" value="GEU67801.1"/>
    <property type="molecule type" value="Genomic_DNA"/>
</dbReference>
<organism evidence="1">
    <name type="scientific">Tanacetum cinerariifolium</name>
    <name type="common">Dalmatian daisy</name>
    <name type="synonym">Chrysanthemum cinerariifolium</name>
    <dbReference type="NCBI Taxonomy" id="118510"/>
    <lineage>
        <taxon>Eukaryota</taxon>
        <taxon>Viridiplantae</taxon>
        <taxon>Streptophyta</taxon>
        <taxon>Embryophyta</taxon>
        <taxon>Tracheophyta</taxon>
        <taxon>Spermatophyta</taxon>
        <taxon>Magnoliopsida</taxon>
        <taxon>eudicotyledons</taxon>
        <taxon>Gunneridae</taxon>
        <taxon>Pentapetalae</taxon>
        <taxon>asterids</taxon>
        <taxon>campanulids</taxon>
        <taxon>Asterales</taxon>
        <taxon>Asteraceae</taxon>
        <taxon>Asteroideae</taxon>
        <taxon>Anthemideae</taxon>
        <taxon>Anthemidinae</taxon>
        <taxon>Tanacetum</taxon>
    </lineage>
</organism>
<reference evidence="1" key="1">
    <citation type="journal article" date="2019" name="Sci. Rep.">
        <title>Draft genome of Tanacetum cinerariifolium, the natural source of mosquito coil.</title>
        <authorList>
            <person name="Yamashiro T."/>
            <person name="Shiraishi A."/>
            <person name="Satake H."/>
            <person name="Nakayama K."/>
        </authorList>
    </citation>
    <scope>NUCLEOTIDE SEQUENCE</scope>
</reference>
<sequence>MKVIHEDLSCLKLGQSKVSAFTSSWPPGISRVHVLVLLELNILKVGAFEIVDESLKGAYDEESMGKALRLLRDRFDYFVCASAPLGSTNKIDPTVYNQSTKCMKLVEEPKHDAAIAFDVGYSDEGRFPLYMLRDRVRRRCHPQVSVVFGWCAHVLGVNSIGRPIDNADSYNIFVSYLWDMLMATSPVVTYKILDHLRPKGSVKVVSYATN</sequence>
<gene>
    <name evidence="1" type="ORF">Tci_039779</name>
</gene>
<proteinExistence type="predicted"/>